<organism evidence="1 2">
    <name type="scientific">Phenylobacterium ferrooxidans</name>
    <dbReference type="NCBI Taxonomy" id="2982689"/>
    <lineage>
        <taxon>Bacteria</taxon>
        <taxon>Pseudomonadati</taxon>
        <taxon>Pseudomonadota</taxon>
        <taxon>Alphaproteobacteria</taxon>
        <taxon>Caulobacterales</taxon>
        <taxon>Caulobacteraceae</taxon>
        <taxon>Phenylobacterium</taxon>
    </lineage>
</organism>
<evidence type="ECO:0000313" key="1">
    <source>
        <dbReference type="EMBL" id="MFD3263225.1"/>
    </source>
</evidence>
<proteinExistence type="predicted"/>
<dbReference type="EMBL" id="JAOTJD010000005">
    <property type="protein sequence ID" value="MFD3263225.1"/>
    <property type="molecule type" value="Genomic_DNA"/>
</dbReference>
<name>A0ABW6CN34_9CAUL</name>
<reference evidence="1 2" key="1">
    <citation type="submission" date="2022-09" db="EMBL/GenBank/DDBJ databases">
        <title>New species of Phenylobacterium.</title>
        <authorList>
            <person name="Mieszkin S."/>
        </authorList>
    </citation>
    <scope>NUCLEOTIDE SEQUENCE [LARGE SCALE GENOMIC DNA]</scope>
    <source>
        <strain evidence="1 2">HK31-G</strain>
    </source>
</reference>
<gene>
    <name evidence="1" type="ORF">OCL97_04495</name>
</gene>
<comment type="caution">
    <text evidence="1">The sequence shown here is derived from an EMBL/GenBank/DDBJ whole genome shotgun (WGS) entry which is preliminary data.</text>
</comment>
<keyword evidence="2" id="KW-1185">Reference proteome</keyword>
<sequence length="370" mass="38840">MRLTLKLLGRLNRVFDKDPHPFAAIRFGYAGGMSWAVEDLRLVITISGGVGGPLTIDLTQHTLATLAATIAGAAGYQVDFIDPERAHLAATILLDGAGEQDASGRVQLLGYTSLLWSFMEAEAVELKAADGQIGQMLRQMTTKTAEGAWLDELGSYYNVPRWPGEADVGYGPRIVAEAVRPASNNIALERAIQDYTGQACRVLDVTIYRGVFPVYDGVISHDGAYTYSTVGSPEYGLFDVQIGYDLIDGGSFVAFLADVREILTKIRAAGTHIRALSLDGSASLVLDVFGGAIDGGLAEAAGSLISETLTAPSDGAGVPLSGGVTLSGDSLAAPADDAAGLVDVILLTESGVEIFAEDGSEIFYPIGPMF</sequence>
<dbReference type="Proteomes" id="UP001598130">
    <property type="component" value="Unassembled WGS sequence"/>
</dbReference>
<protein>
    <submittedName>
        <fullName evidence="1">Uncharacterized protein</fullName>
    </submittedName>
</protein>
<accession>A0ABW6CN34</accession>
<evidence type="ECO:0000313" key="2">
    <source>
        <dbReference type="Proteomes" id="UP001598130"/>
    </source>
</evidence>
<dbReference type="RefSeq" id="WP_377367993.1">
    <property type="nucleotide sequence ID" value="NZ_JAOTJD010000005.1"/>
</dbReference>